<dbReference type="Gene3D" id="3.80.30.20">
    <property type="entry name" value="tm_1862 like domain"/>
    <property type="match status" value="1"/>
</dbReference>
<dbReference type="InterPro" id="IPR023404">
    <property type="entry name" value="rSAM_horseshoe"/>
</dbReference>
<proteinExistence type="inferred from homology"/>
<dbReference type="EMBL" id="MGDI01000005">
    <property type="protein sequence ID" value="OGL54891.1"/>
    <property type="molecule type" value="Genomic_DNA"/>
</dbReference>
<name>A0A1F7SM84_9BACT</name>
<dbReference type="HAMAP" id="MF_01251">
    <property type="entry name" value="UPF0313"/>
    <property type="match status" value="1"/>
</dbReference>
<organism evidence="8 9">
    <name type="scientific">Candidatus Schekmanbacteria bacterium RIFCSPLOWO2_12_FULL_38_15</name>
    <dbReference type="NCBI Taxonomy" id="1817883"/>
    <lineage>
        <taxon>Bacteria</taxon>
        <taxon>Candidatus Schekmaniibacteriota</taxon>
    </lineage>
</organism>
<dbReference type="PROSITE" id="PS51918">
    <property type="entry name" value="RADICAL_SAM"/>
    <property type="match status" value="1"/>
</dbReference>
<feature type="domain" description="Radical SAM core" evidence="7">
    <location>
        <begin position="304"/>
        <end position="573"/>
    </location>
</feature>
<dbReference type="SFLD" id="SFLDG01082">
    <property type="entry name" value="B12-binding_domain_containing"/>
    <property type="match status" value="1"/>
</dbReference>
<dbReference type="Proteomes" id="UP000178082">
    <property type="component" value="Unassembled WGS sequence"/>
</dbReference>
<dbReference type="InterPro" id="IPR020612">
    <property type="entry name" value="Methylthiotransferase_CS"/>
</dbReference>
<comment type="cofactor">
    <cofactor evidence="6">
        <name>[4Fe-4S] cluster</name>
        <dbReference type="ChEBI" id="CHEBI:49883"/>
    </cofactor>
    <text evidence="6">Binds 1 [4Fe-4S] cluster. The cluster is coordinated with 3 cysteines and an exchangeable S-adenosyl-L-methionine.</text>
</comment>
<dbReference type="InterPro" id="IPR058240">
    <property type="entry name" value="rSAM_sf"/>
</dbReference>
<dbReference type="SFLD" id="SFLDS00029">
    <property type="entry name" value="Radical_SAM"/>
    <property type="match status" value="1"/>
</dbReference>
<evidence type="ECO:0000259" key="7">
    <source>
        <dbReference type="PROSITE" id="PS51918"/>
    </source>
</evidence>
<accession>A0A1F7SM84</accession>
<dbReference type="SUPFAM" id="SSF102114">
    <property type="entry name" value="Radical SAM enzymes"/>
    <property type="match status" value="1"/>
</dbReference>
<keyword evidence="4 6" id="KW-0408">Iron</keyword>
<feature type="binding site" evidence="6">
    <location>
        <position position="322"/>
    </location>
    <ligand>
        <name>[4Fe-4S] cluster</name>
        <dbReference type="ChEBI" id="CHEBI:49883"/>
        <note>4Fe-4S-S-AdoMet</note>
    </ligand>
</feature>
<dbReference type="PANTHER" id="PTHR32331">
    <property type="entry name" value="UPF0313 PROTEIN YGIQ"/>
    <property type="match status" value="1"/>
</dbReference>
<dbReference type="GO" id="GO:0003824">
    <property type="term" value="F:catalytic activity"/>
    <property type="evidence" value="ECO:0007669"/>
    <property type="project" value="InterPro"/>
</dbReference>
<dbReference type="InterPro" id="IPR022946">
    <property type="entry name" value="UPF0313"/>
</dbReference>
<feature type="binding site" evidence="6">
    <location>
        <position position="325"/>
    </location>
    <ligand>
        <name>[4Fe-4S] cluster</name>
        <dbReference type="ChEBI" id="CHEBI:49883"/>
        <note>4Fe-4S-S-AdoMet</note>
    </ligand>
</feature>
<dbReference type="SMART" id="SM00729">
    <property type="entry name" value="Elp3"/>
    <property type="match status" value="1"/>
</dbReference>
<evidence type="ECO:0000256" key="4">
    <source>
        <dbReference type="ARBA" id="ARBA00023004"/>
    </source>
</evidence>
<evidence type="ECO:0000313" key="9">
    <source>
        <dbReference type="Proteomes" id="UP000178082"/>
    </source>
</evidence>
<keyword evidence="2 6" id="KW-0949">S-adenosyl-L-methionine</keyword>
<keyword evidence="1 6" id="KW-0004">4Fe-4S</keyword>
<keyword evidence="5 6" id="KW-0411">Iron-sulfur</keyword>
<keyword evidence="3 6" id="KW-0479">Metal-binding</keyword>
<evidence type="ECO:0000313" key="8">
    <source>
        <dbReference type="EMBL" id="OGL54891.1"/>
    </source>
</evidence>
<reference evidence="8 9" key="1">
    <citation type="journal article" date="2016" name="Nat. Commun.">
        <title>Thousands of microbial genomes shed light on interconnected biogeochemical processes in an aquifer system.</title>
        <authorList>
            <person name="Anantharaman K."/>
            <person name="Brown C.T."/>
            <person name="Hug L.A."/>
            <person name="Sharon I."/>
            <person name="Castelle C.J."/>
            <person name="Probst A.J."/>
            <person name="Thomas B.C."/>
            <person name="Singh A."/>
            <person name="Wilkins M.J."/>
            <person name="Karaoz U."/>
            <person name="Brodie E.L."/>
            <person name="Williams K.H."/>
            <person name="Hubbard S.S."/>
            <person name="Banfield J.F."/>
        </authorList>
    </citation>
    <scope>NUCLEOTIDE SEQUENCE [LARGE SCALE GENOMIC DNA]</scope>
</reference>
<dbReference type="GO" id="GO:0051539">
    <property type="term" value="F:4 iron, 4 sulfur cluster binding"/>
    <property type="evidence" value="ECO:0007669"/>
    <property type="project" value="UniProtKB-KW"/>
</dbReference>
<evidence type="ECO:0000256" key="1">
    <source>
        <dbReference type="ARBA" id="ARBA00022485"/>
    </source>
</evidence>
<dbReference type="PANTHER" id="PTHR32331:SF0">
    <property type="entry name" value="UPF0313 PROTEIN YGIQ"/>
    <property type="match status" value="1"/>
</dbReference>
<comment type="caution">
    <text evidence="8">The sequence shown here is derived from an EMBL/GenBank/DDBJ whole genome shotgun (WGS) entry which is preliminary data.</text>
</comment>
<gene>
    <name evidence="8" type="ORF">A3G31_02095</name>
</gene>
<dbReference type="AlphaFoldDB" id="A0A1F7SM84"/>
<feature type="binding site" evidence="6">
    <location>
        <position position="318"/>
    </location>
    <ligand>
        <name>[4Fe-4S] cluster</name>
        <dbReference type="ChEBI" id="CHEBI:49883"/>
        <note>4Fe-4S-S-AdoMet</note>
    </ligand>
</feature>
<evidence type="ECO:0000256" key="3">
    <source>
        <dbReference type="ARBA" id="ARBA00022723"/>
    </source>
</evidence>
<dbReference type="InterPro" id="IPR013704">
    <property type="entry name" value="UPF0313_N"/>
</dbReference>
<dbReference type="PROSITE" id="PS01278">
    <property type="entry name" value="MTTASE_RADICAL"/>
    <property type="match status" value="1"/>
</dbReference>
<protein>
    <submittedName>
        <fullName evidence="8">YgiQ family radical SAM protein</fullName>
    </submittedName>
</protein>
<evidence type="ECO:0000256" key="5">
    <source>
        <dbReference type="ARBA" id="ARBA00023014"/>
    </source>
</evidence>
<dbReference type="InterPro" id="IPR006638">
    <property type="entry name" value="Elp3/MiaA/NifB-like_rSAM"/>
</dbReference>
<dbReference type="Pfam" id="PF08497">
    <property type="entry name" value="Radical_SAM_N"/>
    <property type="match status" value="1"/>
</dbReference>
<evidence type="ECO:0000256" key="6">
    <source>
        <dbReference type="HAMAP-Rule" id="MF_01251"/>
    </source>
</evidence>
<dbReference type="GO" id="GO:0005506">
    <property type="term" value="F:iron ion binding"/>
    <property type="evidence" value="ECO:0007669"/>
    <property type="project" value="UniProtKB-UniRule"/>
</dbReference>
<dbReference type="InterPro" id="IPR007197">
    <property type="entry name" value="rSAM"/>
</dbReference>
<comment type="similarity">
    <text evidence="6">Belongs to the UPF0313 family.</text>
</comment>
<sequence length="573" mass="64630">MSSSAFLPATKKEMLERGWDYVDVVLITGDAYVDHPSFGVALIGRWLEAHGYRVAILSQPRYHNPDDFRRFGKPRLFFGITAGNVDSIVSNYTGNAKVRDFDDYSPQGNPYFGKEQSKTSRRKPDRASISYSILARAAYKNISVVLGGLEASLRRFVHYDFQQEKLRASVLTDSKADLLVYGMGERTVLEIAGRLEQGRGLSGIAGTCERISDKEMKERGFEKPPLVLPSWQDIQKDVRKFMDAELDVDRHARALSQVPVLQSQQAMWVLQNKPAEPLKAAELDSLYCLPFARAPHPESGDVPAYRMIRHSVTIVRGCSGNCSFCAIARHQGPLIISRSHESVLEEVKNITMMPDFKGTINDLGGPTANLYGTSCRNSSSCIKHDCLYPRVCNYLRMDENAFVGLLEKISRVKGVKHVFVSSGLQMELLLRTPRLLARLLDKHIPGVMKIAPEHTEAGVLRLMHKQGSEILSQFLKKCREIALKQGKKIYFSPYFISAHPGCTLKDMEALAEKIKRMGFSVRFFQDFTPTPGTLSTAMYVTGIDRNTLNPVYVPRKAGERREQRMILEKMRRR</sequence>
<evidence type="ECO:0000256" key="2">
    <source>
        <dbReference type="ARBA" id="ARBA00022691"/>
    </source>
</evidence>
<dbReference type="SFLD" id="SFLDG01069">
    <property type="entry name" value="UPF0313"/>
    <property type="match status" value="1"/>
</dbReference>
<dbReference type="Pfam" id="PF04055">
    <property type="entry name" value="Radical_SAM"/>
    <property type="match status" value="1"/>
</dbReference>
<dbReference type="NCBIfam" id="TIGR03904">
    <property type="entry name" value="SAM_YgiQ"/>
    <property type="match status" value="1"/>
</dbReference>